<comment type="subcellular location">
    <subcellularLocation>
        <location evidence="1">Membrane</location>
        <topology evidence="1">Multi-pass membrane protein</topology>
    </subcellularLocation>
    <subcellularLocation>
        <location evidence="9">Vacuole membrane</location>
        <topology evidence="9">Multi-pass membrane protein</topology>
    </subcellularLocation>
</comment>
<dbReference type="SUPFAM" id="SSF81333">
    <property type="entry name" value="F1F0 ATP synthase subunit C"/>
    <property type="match status" value="1"/>
</dbReference>
<evidence type="ECO:0000256" key="9">
    <source>
        <dbReference type="RuleBase" id="RU363060"/>
    </source>
</evidence>
<evidence type="ECO:0000313" key="11">
    <source>
        <dbReference type="EMBL" id="CAD2218923.1"/>
    </source>
</evidence>
<dbReference type="GO" id="GO:0033179">
    <property type="term" value="C:proton-transporting V-type ATPase, V0 domain"/>
    <property type="evidence" value="ECO:0007669"/>
    <property type="project" value="InterPro"/>
</dbReference>
<keyword evidence="9" id="KW-0926">Vacuole</keyword>
<keyword evidence="3 9" id="KW-0813">Transport</keyword>
<keyword evidence="5 9" id="KW-0375">Hydrogen ion transport</keyword>
<dbReference type="VEuPathDB" id="TriTrypDB:ADEAN_000641600"/>
<dbReference type="GO" id="GO:0005774">
    <property type="term" value="C:vacuolar membrane"/>
    <property type="evidence" value="ECO:0007669"/>
    <property type="project" value="UniProtKB-SubCell"/>
</dbReference>
<dbReference type="FunFam" id="1.20.120.610:FF:000001">
    <property type="entry name" value="V-type proton ATPase proteolipid subunit"/>
    <property type="match status" value="1"/>
</dbReference>
<evidence type="ECO:0000256" key="3">
    <source>
        <dbReference type="ARBA" id="ARBA00022448"/>
    </source>
</evidence>
<dbReference type="InterPro" id="IPR000245">
    <property type="entry name" value="ATPase_proteolipid_csu"/>
</dbReference>
<keyword evidence="6 9" id="KW-1133">Transmembrane helix</keyword>
<keyword evidence="8 9" id="KW-0472">Membrane</keyword>
<gene>
    <name evidence="11" type="ORF">ADEAN_000641600</name>
</gene>
<dbReference type="InterPro" id="IPR002379">
    <property type="entry name" value="ATPase_proteolipid_c-like_dom"/>
</dbReference>
<dbReference type="InterPro" id="IPR011555">
    <property type="entry name" value="ATPase_proteolipid_su_C_euk"/>
</dbReference>
<evidence type="ECO:0000259" key="10">
    <source>
        <dbReference type="Pfam" id="PF00137"/>
    </source>
</evidence>
<dbReference type="AlphaFoldDB" id="A0A7G2CJY2"/>
<dbReference type="OrthoDB" id="1744869at2759"/>
<keyword evidence="7 9" id="KW-0406">Ion transport</keyword>
<dbReference type="Gene3D" id="1.20.120.610">
    <property type="entry name" value="lithium bound rotor ring of v- atpase"/>
    <property type="match status" value="1"/>
</dbReference>
<feature type="transmembrane region" description="Helical" evidence="9">
    <location>
        <begin position="131"/>
        <end position="153"/>
    </location>
</feature>
<accession>A0A7G2CJY2</accession>
<feature type="domain" description="V-ATPase proteolipid subunit C-like" evidence="10">
    <location>
        <begin position="52"/>
        <end position="111"/>
    </location>
</feature>
<feature type="transmembrane region" description="Helical" evidence="9">
    <location>
        <begin position="165"/>
        <end position="190"/>
    </location>
</feature>
<dbReference type="Pfam" id="PF00137">
    <property type="entry name" value="ATP-synt_C"/>
    <property type="match status" value="2"/>
</dbReference>
<organism evidence="11 12">
    <name type="scientific">Angomonas deanei</name>
    <dbReference type="NCBI Taxonomy" id="59799"/>
    <lineage>
        <taxon>Eukaryota</taxon>
        <taxon>Discoba</taxon>
        <taxon>Euglenozoa</taxon>
        <taxon>Kinetoplastea</taxon>
        <taxon>Metakinetoplastina</taxon>
        <taxon>Trypanosomatida</taxon>
        <taxon>Trypanosomatidae</taxon>
        <taxon>Strigomonadinae</taxon>
        <taxon>Angomonas</taxon>
    </lineage>
</organism>
<evidence type="ECO:0000256" key="2">
    <source>
        <dbReference type="ARBA" id="ARBA00007296"/>
    </source>
</evidence>
<evidence type="ECO:0000256" key="4">
    <source>
        <dbReference type="ARBA" id="ARBA00022692"/>
    </source>
</evidence>
<dbReference type="InterPro" id="IPR035921">
    <property type="entry name" value="F/V-ATP_Csub_sf"/>
</dbReference>
<evidence type="ECO:0000256" key="7">
    <source>
        <dbReference type="ARBA" id="ARBA00023065"/>
    </source>
</evidence>
<evidence type="ECO:0000256" key="8">
    <source>
        <dbReference type="ARBA" id="ARBA00023136"/>
    </source>
</evidence>
<dbReference type="GO" id="GO:0046961">
    <property type="term" value="F:proton-transporting ATPase activity, rotational mechanism"/>
    <property type="evidence" value="ECO:0007669"/>
    <property type="project" value="InterPro"/>
</dbReference>
<feature type="domain" description="V-ATPase proteolipid subunit C-like" evidence="10">
    <location>
        <begin position="131"/>
        <end position="190"/>
    </location>
</feature>
<dbReference type="NCBIfam" id="TIGR01100">
    <property type="entry name" value="V_ATP_synt_C"/>
    <property type="match status" value="1"/>
</dbReference>
<reference evidence="11 12" key="1">
    <citation type="submission" date="2020-08" db="EMBL/GenBank/DDBJ databases">
        <authorList>
            <person name="Newling K."/>
            <person name="Davey J."/>
            <person name="Forrester S."/>
        </authorList>
    </citation>
    <scope>NUCLEOTIDE SEQUENCE [LARGE SCALE GENOMIC DNA]</scope>
    <source>
        <strain evidence="12">Crithidia deanei Carvalho (ATCC PRA-265)</strain>
    </source>
</reference>
<evidence type="ECO:0000256" key="1">
    <source>
        <dbReference type="ARBA" id="ARBA00004141"/>
    </source>
</evidence>
<feature type="transmembrane region" description="Helical" evidence="9">
    <location>
        <begin position="46"/>
        <end position="70"/>
    </location>
</feature>
<dbReference type="Proteomes" id="UP000515908">
    <property type="component" value="Chromosome 12"/>
</dbReference>
<dbReference type="CDD" id="cd18176">
    <property type="entry name" value="ATP-synt_Vo_c_ATP6C_rpt2"/>
    <property type="match status" value="1"/>
</dbReference>
<sequence length="206" mass="21187">MLNFLRFKSKRNLVLTLASLVGIAVICSMAAGESEACLAVMYPQSAGLFGSLGAASALVFANLGSAYGAAKSGVGVAYLGVSAPEKIMRGIVPVVMAGILGIYGLIIAVIINNNIKTDKYTYSSYAGYLHLGAGLAAGMAALASGLSIGVVGDTAARAYGKQDQIFVAMVLMLIFSEALGLYGLIIALLMNNQANRYTDLCAGTLQ</sequence>
<dbReference type="PANTHER" id="PTHR10263">
    <property type="entry name" value="V-TYPE PROTON ATPASE PROTEOLIPID SUBUNIT"/>
    <property type="match status" value="1"/>
</dbReference>
<name>A0A7G2CJY2_9TRYP</name>
<keyword evidence="12" id="KW-1185">Reference proteome</keyword>
<dbReference type="PRINTS" id="PR00122">
    <property type="entry name" value="VACATPASE"/>
</dbReference>
<protein>
    <recommendedName>
        <fullName evidence="9">V-type proton ATPase proteolipid subunit</fullName>
    </recommendedName>
</protein>
<keyword evidence="4 9" id="KW-0812">Transmembrane</keyword>
<proteinExistence type="inferred from homology"/>
<dbReference type="CDD" id="cd18175">
    <property type="entry name" value="ATP-synt_Vo_c_ATP6C_rpt1"/>
    <property type="match status" value="1"/>
</dbReference>
<dbReference type="EMBL" id="LR877156">
    <property type="protein sequence ID" value="CAD2218923.1"/>
    <property type="molecule type" value="Genomic_DNA"/>
</dbReference>
<feature type="transmembrane region" description="Helical" evidence="9">
    <location>
        <begin position="91"/>
        <end position="111"/>
    </location>
</feature>
<evidence type="ECO:0000256" key="5">
    <source>
        <dbReference type="ARBA" id="ARBA00022781"/>
    </source>
</evidence>
<evidence type="ECO:0000313" key="12">
    <source>
        <dbReference type="Proteomes" id="UP000515908"/>
    </source>
</evidence>
<comment type="similarity">
    <text evidence="2 9">Belongs to the V-ATPase proteolipid subunit family.</text>
</comment>
<evidence type="ECO:0000256" key="6">
    <source>
        <dbReference type="ARBA" id="ARBA00022989"/>
    </source>
</evidence>